<dbReference type="REBASE" id="16125">
    <property type="entry name" value="M.EsiPhi1DamP"/>
</dbReference>
<evidence type="ECO:0000313" key="4">
    <source>
        <dbReference type="Proteomes" id="UP000000864"/>
    </source>
</evidence>
<feature type="domain" description="DM2" evidence="2">
    <location>
        <begin position="393"/>
        <end position="477"/>
    </location>
</feature>
<accession>Q8QNF0</accession>
<evidence type="ECO:0000256" key="1">
    <source>
        <dbReference type="SAM" id="MobiDB-lite"/>
    </source>
</evidence>
<dbReference type="PANTHER" id="PTHR13844">
    <property type="entry name" value="SWI/SNF-RELATED MATRIX-ASSOCIATED ACTIN-DEPENDENT REGULATOR OF CHROMATIN SUBFAMILY D"/>
    <property type="match status" value="1"/>
</dbReference>
<reference evidence="3 4" key="4">
    <citation type="journal article" date="2000" name="Virology">
        <title>The brown algal virus EsV-1 particle contains a putative hybrid histidine kinase.</title>
        <authorList>
            <person name="Delaroque N."/>
            <person name="Wolf S."/>
            <person name="Muller D.G."/>
            <person name="Knippers R."/>
        </authorList>
    </citation>
    <scope>NUCLEOTIDE SEQUENCE [LARGE SCALE GENOMIC DNA]</scope>
    <source>
        <strain evidence="4">Isolate New Zealand/Kaikoura/1988</strain>
    </source>
</reference>
<dbReference type="SMART" id="SM00151">
    <property type="entry name" value="SWIB"/>
    <property type="match status" value="1"/>
</dbReference>
<reference evidence="3 4" key="3">
    <citation type="journal article" date="2000" name="Virology">
        <title>Characterization and immunolocalization of major structural proteins in the brown algal virus EsV-1.</title>
        <authorList>
            <person name="Delaroque N."/>
            <person name="Wolf S."/>
            <person name="Muller D.G."/>
            <person name="Knippers R."/>
        </authorList>
    </citation>
    <scope>NUCLEOTIDE SEQUENCE [LARGE SCALE GENOMIC DNA]</scope>
    <source>
        <strain evidence="4">Isolate New Zealand/Kaikoura/1988</strain>
    </source>
</reference>
<dbReference type="EMBL" id="AF204951">
    <property type="protein sequence ID" value="AAK14547.1"/>
    <property type="molecule type" value="Genomic_DNA"/>
</dbReference>
<dbReference type="InterPro" id="IPR003121">
    <property type="entry name" value="SWIB_MDM2_domain"/>
</dbReference>
<gene>
    <name evidence="3" type="primary">ORF 129</name>
</gene>
<dbReference type="Gene3D" id="1.10.245.10">
    <property type="entry name" value="SWIB/MDM2 domain"/>
    <property type="match status" value="1"/>
</dbReference>
<name>Q8QNF0_ESV1K</name>
<dbReference type="Pfam" id="PF02201">
    <property type="entry name" value="SWIB"/>
    <property type="match status" value="1"/>
</dbReference>
<sequence>MDNFISAVAQLKDSEDTKYDVLYLNTPWNKLTVEQMGKIDLSSLTKDEALMYMWADTYSIKSSIDLFKLQGFKFHSVYQICDVATYPPAPEPRPLKAAGEAGATLVADVMHGGDNDGPPSPPVESPEAAAVDKANVKATTKRAKKQRCPPLTLPKYWKNVTPKGSTRPTTEFLLLGYKGGRDVLDKLMNEKSGTLPYQVVHKPDLGKKSRSVPKKNTNLDPEWACDRPEEFLDTAINHLKPSAKILEVFGSTLKRMTDSIGPNVPGGFCPAYGSNAGLANCLNKVMRSMKKVQLQALCSALSRMAQADDADRATKVKEFRAVDASWTAIVTSLTDMKSPVAYDWSSKDSDLPAEWLRLAVLSFAQKNMADFGDLRRKRKRRKTNRDSPRACHGIAKPVVVSKELTDFLGLEEGHMVSRTHTVKLLNNYVKANGLQNPAKKIEIVPDDALLKLLRPPADFGPITYFKMCSLLGPHFPKESQEVKDAKAKEAKEAGAAKAAAAKASKDKEGNVAKKARKD</sequence>
<evidence type="ECO:0000313" key="3">
    <source>
        <dbReference type="EMBL" id="AAK14547.1"/>
    </source>
</evidence>
<reference evidence="3 4" key="1">
    <citation type="journal article" date="1995" name="Virology">
        <title>Coat protein of the Ectocarpus siliculosus virus.</title>
        <authorList>
            <person name="Klein M."/>
            <person name="Lanka S.T."/>
            <person name="Knippers R."/>
            <person name="Muller D.G."/>
        </authorList>
    </citation>
    <scope>NUCLEOTIDE SEQUENCE [LARGE SCALE GENOMIC DNA]</scope>
    <source>
        <strain evidence="4">Isolate New Zealand/Kaikoura/1988</strain>
    </source>
</reference>
<reference evidence="3 4" key="2">
    <citation type="journal article" date="1998" name="Adv. Virus Res.">
        <title>Viruses in marine brown algae.</title>
        <authorList>
            <person name="Muller D.G."/>
            <person name="Kapp M."/>
            <person name="Knippers R."/>
        </authorList>
    </citation>
    <scope>NUCLEOTIDE SEQUENCE [LARGE SCALE GENOMIC DNA]</scope>
    <source>
        <strain evidence="4">Isolate New Zealand/Kaikoura/1988</strain>
    </source>
</reference>
<feature type="region of interest" description="Disordered" evidence="1">
    <location>
        <begin position="479"/>
        <end position="518"/>
    </location>
</feature>
<dbReference type="InterPro" id="IPR019835">
    <property type="entry name" value="SWIB_domain"/>
</dbReference>
<organism evidence="3 4">
    <name type="scientific">Ectocarpus siliculosus virus 1 (isolate New Zealand/Kaikoura/1988)</name>
    <name type="common">EsV-1</name>
    <dbReference type="NCBI Taxonomy" id="654926"/>
    <lineage>
        <taxon>Viruses</taxon>
        <taxon>Varidnaviria</taxon>
        <taxon>Bamfordvirae</taxon>
        <taxon>Nucleocytoviricota</taxon>
        <taxon>Megaviricetes</taxon>
        <taxon>Algavirales</taxon>
        <taxon>Phycodnaviridae</taxon>
        <taxon>Phaeovirus</taxon>
        <taxon>Phaeovirus unasiliculosus</taxon>
        <taxon>Ectocarpus siliculosus virus 1</taxon>
    </lineage>
</organism>
<feature type="compositionally biased region" description="Basic and acidic residues" evidence="1">
    <location>
        <begin position="479"/>
        <end position="494"/>
    </location>
</feature>
<protein>
    <submittedName>
        <fullName evidence="3">EsV-1-129</fullName>
    </submittedName>
</protein>
<evidence type="ECO:0000259" key="2">
    <source>
        <dbReference type="PROSITE" id="PS51925"/>
    </source>
</evidence>
<keyword evidence="4" id="KW-1185">Reference proteome</keyword>
<dbReference type="InterPro" id="IPR036885">
    <property type="entry name" value="SWIB_MDM2_dom_sf"/>
</dbReference>
<dbReference type="SUPFAM" id="SSF47592">
    <property type="entry name" value="SWIB/MDM2 domain"/>
    <property type="match status" value="1"/>
</dbReference>
<proteinExistence type="predicted"/>
<organismHost>
    <name type="scientific">Ectocarpus siliculosus</name>
    <name type="common">Brown alga</name>
    <name type="synonym">Conferva siliculosa</name>
    <dbReference type="NCBI Taxonomy" id="2880"/>
</organismHost>
<dbReference type="CDD" id="cd10567">
    <property type="entry name" value="SWIB-MDM2_like"/>
    <property type="match status" value="1"/>
</dbReference>
<dbReference type="Proteomes" id="UP000000864">
    <property type="component" value="Segment"/>
</dbReference>
<dbReference type="PROSITE" id="PS51925">
    <property type="entry name" value="SWIB_MDM2"/>
    <property type="match status" value="1"/>
</dbReference>
<dbReference type="KEGG" id="vg:920682"/>